<name>A0ABZ0ISB3_9BACT</name>
<reference evidence="2 3" key="1">
    <citation type="journal article" date="2023" name="Microbiol. Resour. Announc.">
        <title>Complete Genome Sequence of Imperialibacter roseus strain P4T.</title>
        <authorList>
            <person name="Tizabi D.R."/>
            <person name="Bachvaroff T."/>
            <person name="Hill R.T."/>
        </authorList>
    </citation>
    <scope>NUCLEOTIDE SEQUENCE [LARGE SCALE GENOMIC DNA]</scope>
    <source>
        <strain evidence="2 3">P4T</strain>
    </source>
</reference>
<proteinExistence type="predicted"/>
<dbReference type="Proteomes" id="UP001302349">
    <property type="component" value="Chromosome"/>
</dbReference>
<dbReference type="Pfam" id="PF12705">
    <property type="entry name" value="PDDEXK_1"/>
    <property type="match status" value="1"/>
</dbReference>
<dbReference type="SUPFAM" id="SSF52980">
    <property type="entry name" value="Restriction endonuclease-like"/>
    <property type="match status" value="1"/>
</dbReference>
<dbReference type="RefSeq" id="WP_317490307.1">
    <property type="nucleotide sequence ID" value="NZ_CP136051.1"/>
</dbReference>
<sequence length="990" mass="114004">MSQQRTFLEEIADALISEGGEDLGKVKLIFPNRRAGLFLRRALARKIKNPVWAPEIYSLEDFLFQYTDVQIADKLTLVYEMYSAYRKVNPEAESLEKFFFWGEVLVGDFEDIDQYLVEPDHLFQSIQTQKELDDAFAYLGDEERLVIQSFWKSFMPQAKGDQLHFLKTWRLLVPIYQDYRKRLADRKLAYKGMVYRSIAEACNADTFNPAQGDSQFWFAGFNALTSAEEAVLKYFVRETNARIFWDMDDYYVRSGQQESGQFFRQYKEDTLLGKTFPEEIPANFEKPKQIDAIGVSLEIGQAKYVGERLEELAKDASWVPEETVVVMPMEHFLFPVLNSLPEEVKQVNITMGYPLKDTPLFGLLDAVLDLRKNTRTKRDGDKAFEAYSYRDVLAILRHPYVFSTVTKEASSLIYTIEKDNIISLDKADFADAGSFIKTLFYSEASPLDHLLALLNLLYDSLQENQPEQGGLEQTNLEQTNLEQTNLEQTNLEQEYIIKFHEQLMRLKTLLVGNEAPDVTLFQKLFRKVAQSVRIPFSGEPLKGLQVMGVLETRNLDFKQVFVLGMNEGYWPAEAATQSFVPYNLRKGFGLPTFDQQDAFYSYLFYRLLQRAEKVTFLHNTSNETNLKGEQSRLLYQLKYETVHGASIQYKSLSSDVAISVPQPILIRKTNEVLARLGEFLVTDDESAAHQRLSPSALNTYLDCRLRFYFRHVARLYEPEEVQAEIDPAVFGNILHHALEFLYADFIKKKGSRQIDKADFDSIRKGVPEALQKAFEMHYSLGTGKQFKAEGRNLIAQSIAKKLTMEILKNDEGYAPFEILGLELDELPLDFQLTGVRKVKLKGIIDRVDSKEGLVRVMDYKSGADNKVFYGIETLFDREHPKRNKAAMQTFYYGMLYLDKNAVAEDIKVLAGLYNSRELFNDNFQVELELKAEGSRGKGTLVQDIRPFMPEFLGGLKTLLEEIFDEETPFDQTDDLKKCKNCPYNSICHRD</sequence>
<dbReference type="Gene3D" id="3.40.50.300">
    <property type="entry name" value="P-loop containing nucleotide triphosphate hydrolases"/>
    <property type="match status" value="1"/>
</dbReference>
<organism evidence="2 3">
    <name type="scientific">Imperialibacter roseus</name>
    <dbReference type="NCBI Taxonomy" id="1324217"/>
    <lineage>
        <taxon>Bacteria</taxon>
        <taxon>Pseudomonadati</taxon>
        <taxon>Bacteroidota</taxon>
        <taxon>Cytophagia</taxon>
        <taxon>Cytophagales</taxon>
        <taxon>Flammeovirgaceae</taxon>
        <taxon>Imperialibacter</taxon>
    </lineage>
</organism>
<dbReference type="InterPro" id="IPR011604">
    <property type="entry name" value="PDDEXK-like_dom_sf"/>
</dbReference>
<keyword evidence="3" id="KW-1185">Reference proteome</keyword>
<accession>A0ABZ0ISB3</accession>
<feature type="domain" description="PD-(D/E)XK endonuclease-like" evidence="1">
    <location>
        <begin position="691"/>
        <end position="988"/>
    </location>
</feature>
<dbReference type="EMBL" id="CP136051">
    <property type="protein sequence ID" value="WOK07636.1"/>
    <property type="molecule type" value="Genomic_DNA"/>
</dbReference>
<evidence type="ECO:0000313" key="3">
    <source>
        <dbReference type="Proteomes" id="UP001302349"/>
    </source>
</evidence>
<dbReference type="SUPFAM" id="SSF52540">
    <property type="entry name" value="P-loop containing nucleoside triphosphate hydrolases"/>
    <property type="match status" value="1"/>
</dbReference>
<dbReference type="InterPro" id="IPR038726">
    <property type="entry name" value="PDDEXK_AddAB-type"/>
</dbReference>
<gene>
    <name evidence="2" type="ORF">RT717_03240</name>
</gene>
<protein>
    <submittedName>
        <fullName evidence="2">PD-(D/E)XK nuclease family protein</fullName>
    </submittedName>
</protein>
<dbReference type="InterPro" id="IPR027417">
    <property type="entry name" value="P-loop_NTPase"/>
</dbReference>
<evidence type="ECO:0000313" key="2">
    <source>
        <dbReference type="EMBL" id="WOK07636.1"/>
    </source>
</evidence>
<dbReference type="InterPro" id="IPR011335">
    <property type="entry name" value="Restrct_endonuc-II-like"/>
</dbReference>
<dbReference type="Gene3D" id="3.90.320.10">
    <property type="match status" value="1"/>
</dbReference>
<evidence type="ECO:0000259" key="1">
    <source>
        <dbReference type="Pfam" id="PF12705"/>
    </source>
</evidence>